<dbReference type="OrthoDB" id="796468at2"/>
<reference evidence="2" key="1">
    <citation type="submission" date="2018-11" db="EMBL/GenBank/DDBJ databases">
        <title>Proposal to divide the Flavobacteriaceae and reorganize its genera based on Amino Acid Identity values calculated from whole genome sequences.</title>
        <authorList>
            <person name="Nicholson A.C."/>
            <person name="Gulvik C.A."/>
            <person name="Whitney A.M."/>
            <person name="Humrighouse B.W."/>
            <person name="Bell M."/>
            <person name="Holmes B."/>
            <person name="Steigerwalt A."/>
            <person name="Villarma A."/>
            <person name="Sheth M."/>
            <person name="Batra D."/>
            <person name="Pryor J."/>
            <person name="Bernardet J.-F."/>
            <person name="Hugo C."/>
            <person name="Kampfer P."/>
            <person name="Newman J."/>
            <person name="Mcquiston J.R."/>
        </authorList>
    </citation>
    <scope>NUCLEOTIDE SEQUENCE [LARGE SCALE GENOMIC DNA]</scope>
    <source>
        <strain evidence="2">H3056</strain>
    </source>
</reference>
<dbReference type="Gene3D" id="3.40.50.300">
    <property type="entry name" value="P-loop containing nucleotide triphosphate hydrolases"/>
    <property type="match status" value="1"/>
</dbReference>
<dbReference type="SUPFAM" id="SSF52540">
    <property type="entry name" value="P-loop containing nucleoside triphosphate hydrolases"/>
    <property type="match status" value="1"/>
</dbReference>
<dbReference type="AlphaFoldDB" id="A0A3N0WXG0"/>
<dbReference type="Proteomes" id="UP000270224">
    <property type="component" value="Unassembled WGS sequence"/>
</dbReference>
<proteinExistence type="predicted"/>
<protein>
    <recommendedName>
        <fullName evidence="3">ATP-binding protein</fullName>
    </recommendedName>
</protein>
<dbReference type="RefSeq" id="WP_123265019.1">
    <property type="nucleotide sequence ID" value="NZ_RJUG01000002.1"/>
</dbReference>
<gene>
    <name evidence="1" type="ORF">EGI11_03140</name>
</gene>
<evidence type="ECO:0000313" key="1">
    <source>
        <dbReference type="EMBL" id="ROI09766.1"/>
    </source>
</evidence>
<dbReference type="InterPro" id="IPR027417">
    <property type="entry name" value="P-loop_NTPase"/>
</dbReference>
<comment type="caution">
    <text evidence="1">The sequence shown here is derived from an EMBL/GenBank/DDBJ whole genome shotgun (WGS) entry which is preliminary data.</text>
</comment>
<accession>A0A3N0WXG0</accession>
<dbReference type="EMBL" id="RJUG01000002">
    <property type="protein sequence ID" value="ROI09766.1"/>
    <property type="molecule type" value="Genomic_DNA"/>
</dbReference>
<evidence type="ECO:0000313" key="2">
    <source>
        <dbReference type="Proteomes" id="UP000270224"/>
    </source>
</evidence>
<organism evidence="1 2">
    <name type="scientific">Kaistella daneshvariae</name>
    <dbReference type="NCBI Taxonomy" id="2487074"/>
    <lineage>
        <taxon>Bacteria</taxon>
        <taxon>Pseudomonadati</taxon>
        <taxon>Bacteroidota</taxon>
        <taxon>Flavobacteriia</taxon>
        <taxon>Flavobacteriales</taxon>
        <taxon>Weeksellaceae</taxon>
        <taxon>Chryseobacterium group</taxon>
        <taxon>Kaistella</taxon>
    </lineage>
</organism>
<evidence type="ECO:0008006" key="3">
    <source>
        <dbReference type="Google" id="ProtNLM"/>
    </source>
</evidence>
<name>A0A3N0WXG0_9FLAO</name>
<reference evidence="2" key="2">
    <citation type="submission" date="2018-11" db="EMBL/GenBank/DDBJ databases">
        <title>Proposal to divide the Flavobacteriaceae and reorganize its genera based on Amino Acid Identity values calculated from whole genome sequences.</title>
        <authorList>
            <person name="Nicholson A.C."/>
            <person name="Gulvik C.A."/>
            <person name="Whitney A.M."/>
            <person name="Humrighouse B.W."/>
            <person name="Bell M."/>
            <person name="Holmens B."/>
            <person name="Steigerwalt A."/>
            <person name="Villarma A."/>
            <person name="Sheth M."/>
            <person name="Batra D."/>
            <person name="Pryor J."/>
            <person name="Bernardet J.-F."/>
            <person name="Hugo C."/>
            <person name="Kampfer P."/>
            <person name="Newman J."/>
            <person name="Mcquiston J.R."/>
        </authorList>
    </citation>
    <scope>NUCLEOTIDE SEQUENCE [LARGE SCALE GENOMIC DNA]</scope>
    <source>
        <strain evidence="2">H3056</strain>
    </source>
</reference>
<sequence>MNKALSSSDLLAKKYKLFDFTDEFFDAFDKPEKTGTWFVYGNSGNGKTNFLLQLIKELAKTERVLYNSLEEGTAHTMQKAWIDNNMQDCGRRVQLISEPMEELRQRLKKHQSPNVIVVDSFQYTWLTFKEYMALKSEFKNKLFIYNSQCEGRNPMGKTALKVMYDASLKIWIEGFKAFSKGRYIGKNGGEYVIWEEGARKYWAIKE</sequence>